<dbReference type="PANTHER" id="PTHR33240:SF8">
    <property type="entry name" value="OS03G0439900 PROTEIN"/>
    <property type="match status" value="1"/>
</dbReference>
<accession>A0AAW2TIK7</accession>
<dbReference type="InterPro" id="IPR021109">
    <property type="entry name" value="Peptidase_aspartic_dom_sf"/>
</dbReference>
<organism evidence="1">
    <name type="scientific">Sesamum radiatum</name>
    <name type="common">Black benniseed</name>
    <dbReference type="NCBI Taxonomy" id="300843"/>
    <lineage>
        <taxon>Eukaryota</taxon>
        <taxon>Viridiplantae</taxon>
        <taxon>Streptophyta</taxon>
        <taxon>Embryophyta</taxon>
        <taxon>Tracheophyta</taxon>
        <taxon>Spermatophyta</taxon>
        <taxon>Magnoliopsida</taxon>
        <taxon>eudicotyledons</taxon>
        <taxon>Gunneridae</taxon>
        <taxon>Pentapetalae</taxon>
        <taxon>asterids</taxon>
        <taxon>lamiids</taxon>
        <taxon>Lamiales</taxon>
        <taxon>Pedaliaceae</taxon>
        <taxon>Sesamum</taxon>
    </lineage>
</organism>
<gene>
    <name evidence="1" type="ORF">Sradi_2079300</name>
</gene>
<protein>
    <submittedName>
        <fullName evidence="1">Uncharacterized protein</fullName>
    </submittedName>
</protein>
<dbReference type="EMBL" id="JACGWJ010000008">
    <property type="protein sequence ID" value="KAL0404385.1"/>
    <property type="molecule type" value="Genomic_DNA"/>
</dbReference>
<sequence>MIANNEVGRIFIDYGSSANILFGEAYDQMQLGDVSLEKVNTSLYGFRRRNRAPTRKTCLLKFLVVDVPSAYNVILGRPTLNTFQAVISTYHMKIKFHTPGGVGEAQGDPLQSRRCYVETIRKGQKRGVDKASRPDPS</sequence>
<dbReference type="AlphaFoldDB" id="A0AAW2TIK7"/>
<name>A0AAW2TIK7_SESRA</name>
<reference evidence="1" key="2">
    <citation type="journal article" date="2024" name="Plant">
        <title>Genomic evolution and insights into agronomic trait innovations of Sesamum species.</title>
        <authorList>
            <person name="Miao H."/>
            <person name="Wang L."/>
            <person name="Qu L."/>
            <person name="Liu H."/>
            <person name="Sun Y."/>
            <person name="Le M."/>
            <person name="Wang Q."/>
            <person name="Wei S."/>
            <person name="Zheng Y."/>
            <person name="Lin W."/>
            <person name="Duan Y."/>
            <person name="Cao H."/>
            <person name="Xiong S."/>
            <person name="Wang X."/>
            <person name="Wei L."/>
            <person name="Li C."/>
            <person name="Ma Q."/>
            <person name="Ju M."/>
            <person name="Zhao R."/>
            <person name="Li G."/>
            <person name="Mu C."/>
            <person name="Tian Q."/>
            <person name="Mei H."/>
            <person name="Zhang T."/>
            <person name="Gao T."/>
            <person name="Zhang H."/>
        </authorList>
    </citation>
    <scope>NUCLEOTIDE SEQUENCE</scope>
    <source>
        <strain evidence="1">G02</strain>
    </source>
</reference>
<dbReference type="Gene3D" id="2.40.70.10">
    <property type="entry name" value="Acid Proteases"/>
    <property type="match status" value="1"/>
</dbReference>
<reference evidence="1" key="1">
    <citation type="submission" date="2020-06" db="EMBL/GenBank/DDBJ databases">
        <authorList>
            <person name="Li T."/>
            <person name="Hu X."/>
            <person name="Zhang T."/>
            <person name="Song X."/>
            <person name="Zhang H."/>
            <person name="Dai N."/>
            <person name="Sheng W."/>
            <person name="Hou X."/>
            <person name="Wei L."/>
        </authorList>
    </citation>
    <scope>NUCLEOTIDE SEQUENCE</scope>
    <source>
        <strain evidence="1">G02</strain>
        <tissue evidence="1">Leaf</tissue>
    </source>
</reference>
<evidence type="ECO:0000313" key="1">
    <source>
        <dbReference type="EMBL" id="KAL0404385.1"/>
    </source>
</evidence>
<proteinExistence type="predicted"/>
<dbReference type="PANTHER" id="PTHR33240">
    <property type="entry name" value="OS08G0508500 PROTEIN"/>
    <property type="match status" value="1"/>
</dbReference>
<comment type="caution">
    <text evidence="1">The sequence shown here is derived from an EMBL/GenBank/DDBJ whole genome shotgun (WGS) entry which is preliminary data.</text>
</comment>